<dbReference type="Proteomes" id="UP000799778">
    <property type="component" value="Unassembled WGS sequence"/>
</dbReference>
<dbReference type="Gene3D" id="1.10.287.950">
    <property type="entry name" value="Methyl-accepting chemotaxis protein"/>
    <property type="match status" value="1"/>
</dbReference>
<protein>
    <submittedName>
        <fullName evidence="2">Uncharacterized protein</fullName>
    </submittedName>
</protein>
<feature type="compositionally biased region" description="Polar residues" evidence="1">
    <location>
        <begin position="15"/>
        <end position="29"/>
    </location>
</feature>
<dbReference type="RefSeq" id="XP_033376982.1">
    <property type="nucleotide sequence ID" value="XM_033526312.1"/>
</dbReference>
<sequence>MEAYKALKGDMEAAKNNSEFRSSLDNISKSMDEHTGRLDEIDEETGRYSTRLGNLEGSLRNMPERFEWAKTSTELLDTSIQQVVENIRTLQLDAGTLSSPSTDQSNSIKAINKNITSLKESFQSEQRLFALHLDAWLSRFKGSVASQTAFEDMQLEFAQLTETSMEVSQILWELFDEFQLS</sequence>
<evidence type="ECO:0000256" key="1">
    <source>
        <dbReference type="SAM" id="MobiDB-lite"/>
    </source>
</evidence>
<dbReference type="SUPFAM" id="SSF57997">
    <property type="entry name" value="Tropomyosin"/>
    <property type="match status" value="1"/>
</dbReference>
<evidence type="ECO:0000313" key="2">
    <source>
        <dbReference type="EMBL" id="KAF2008643.1"/>
    </source>
</evidence>
<keyword evidence="3" id="KW-1185">Reference proteome</keyword>
<accession>A0A6A5X6Q5</accession>
<feature type="compositionally biased region" description="Basic and acidic residues" evidence="1">
    <location>
        <begin position="30"/>
        <end position="39"/>
    </location>
</feature>
<gene>
    <name evidence="2" type="ORF">BU24DRAFT_415697</name>
</gene>
<feature type="compositionally biased region" description="Basic and acidic residues" evidence="1">
    <location>
        <begin position="1"/>
        <end position="13"/>
    </location>
</feature>
<reference evidence="2" key="1">
    <citation type="journal article" date="2020" name="Stud. Mycol.">
        <title>101 Dothideomycetes genomes: a test case for predicting lifestyles and emergence of pathogens.</title>
        <authorList>
            <person name="Haridas S."/>
            <person name="Albert R."/>
            <person name="Binder M."/>
            <person name="Bloem J."/>
            <person name="Labutti K."/>
            <person name="Salamov A."/>
            <person name="Andreopoulos B."/>
            <person name="Baker S."/>
            <person name="Barry K."/>
            <person name="Bills G."/>
            <person name="Bluhm B."/>
            <person name="Cannon C."/>
            <person name="Castanera R."/>
            <person name="Culley D."/>
            <person name="Daum C."/>
            <person name="Ezra D."/>
            <person name="Gonzalez J."/>
            <person name="Henrissat B."/>
            <person name="Kuo A."/>
            <person name="Liang C."/>
            <person name="Lipzen A."/>
            <person name="Lutzoni F."/>
            <person name="Magnuson J."/>
            <person name="Mondo S."/>
            <person name="Nolan M."/>
            <person name="Ohm R."/>
            <person name="Pangilinan J."/>
            <person name="Park H.-J."/>
            <person name="Ramirez L."/>
            <person name="Alfaro M."/>
            <person name="Sun H."/>
            <person name="Tritt A."/>
            <person name="Yoshinaga Y."/>
            <person name="Zwiers L.-H."/>
            <person name="Turgeon B."/>
            <person name="Goodwin S."/>
            <person name="Spatafora J."/>
            <person name="Crous P."/>
            <person name="Grigoriev I."/>
        </authorList>
    </citation>
    <scope>NUCLEOTIDE SEQUENCE</scope>
    <source>
        <strain evidence="2">CBS 175.79</strain>
    </source>
</reference>
<name>A0A6A5X6Q5_9PLEO</name>
<evidence type="ECO:0000313" key="3">
    <source>
        <dbReference type="Proteomes" id="UP000799778"/>
    </source>
</evidence>
<proteinExistence type="predicted"/>
<feature type="region of interest" description="Disordered" evidence="1">
    <location>
        <begin position="1"/>
        <end position="45"/>
    </location>
</feature>
<dbReference type="GeneID" id="54283709"/>
<dbReference type="AlphaFoldDB" id="A0A6A5X6Q5"/>
<dbReference type="EMBL" id="ML978082">
    <property type="protein sequence ID" value="KAF2008643.1"/>
    <property type="molecule type" value="Genomic_DNA"/>
</dbReference>
<organism evidence="2 3">
    <name type="scientific">Aaosphaeria arxii CBS 175.79</name>
    <dbReference type="NCBI Taxonomy" id="1450172"/>
    <lineage>
        <taxon>Eukaryota</taxon>
        <taxon>Fungi</taxon>
        <taxon>Dikarya</taxon>
        <taxon>Ascomycota</taxon>
        <taxon>Pezizomycotina</taxon>
        <taxon>Dothideomycetes</taxon>
        <taxon>Pleosporomycetidae</taxon>
        <taxon>Pleosporales</taxon>
        <taxon>Pleosporales incertae sedis</taxon>
        <taxon>Aaosphaeria</taxon>
    </lineage>
</organism>